<name>A0A2X4YLM9_LEDLE</name>
<dbReference type="STRING" id="1348624.GCA_001591545_02668"/>
<organism evidence="2 3">
    <name type="scientific">Lederbergia lenta</name>
    <name type="common">Bacillus lentus</name>
    <dbReference type="NCBI Taxonomy" id="1467"/>
    <lineage>
        <taxon>Bacteria</taxon>
        <taxon>Bacillati</taxon>
        <taxon>Bacillota</taxon>
        <taxon>Bacilli</taxon>
        <taxon>Bacillales</taxon>
        <taxon>Bacillaceae</taxon>
        <taxon>Lederbergia</taxon>
    </lineage>
</organism>
<dbReference type="RefSeq" id="WP_231955884.1">
    <property type="nucleotide sequence ID" value="NZ_CBCSGM010000002.1"/>
</dbReference>
<dbReference type="GO" id="GO:0008893">
    <property type="term" value="F:guanosine-3',5'-bis(diphosphate) 3'-diphosphatase activity"/>
    <property type="evidence" value="ECO:0007669"/>
    <property type="project" value="TreeGrafter"/>
</dbReference>
<reference evidence="2 3" key="1">
    <citation type="submission" date="2018-06" db="EMBL/GenBank/DDBJ databases">
        <authorList>
            <consortium name="Pathogen Informatics"/>
            <person name="Doyle S."/>
        </authorList>
    </citation>
    <scope>NUCLEOTIDE SEQUENCE [LARGE SCALE GENOMIC DNA]</scope>
    <source>
        <strain evidence="2 3">NCTC4824</strain>
    </source>
</reference>
<dbReference type="SUPFAM" id="SSF109604">
    <property type="entry name" value="HD-domain/PDEase-like"/>
    <property type="match status" value="1"/>
</dbReference>
<dbReference type="Pfam" id="PF13328">
    <property type="entry name" value="HD_4"/>
    <property type="match status" value="1"/>
</dbReference>
<dbReference type="Gene3D" id="1.10.3210.10">
    <property type="entry name" value="Hypothetical protein af1432"/>
    <property type="match status" value="1"/>
</dbReference>
<proteinExistence type="predicted"/>
<sequence>MIKRLALKKKVNDIILTKYRKSERQDHMNLIEKATQFAAIKHEGQYRKATKIPYITHPFAVGMILQQEGYGEEIIAAGLLHDTMEDTDTTKEELLQEFGEGVLNLVMAATEQDRSMSWEERKQATVNGLALKTPEQIAVIVADKIHNLRSIRADLDKYGEEIWSRFNRGKQEQAWYYTSIVKAITPFEKEVPFIRKLSIEMDDLFSENRGK</sequence>
<evidence type="ECO:0000313" key="3">
    <source>
        <dbReference type="Proteomes" id="UP000249134"/>
    </source>
</evidence>
<dbReference type="InterPro" id="IPR052194">
    <property type="entry name" value="MESH1"/>
</dbReference>
<accession>A0A2X4YLM9</accession>
<dbReference type="PANTHER" id="PTHR46246">
    <property type="entry name" value="GUANOSINE-3',5'-BIS(DIPHOSPHATE) 3'-PYROPHOSPHOHYDROLASE MESH1"/>
    <property type="match status" value="1"/>
</dbReference>
<gene>
    <name evidence="2" type="primary">relA_1</name>
    <name evidence="2" type="ORF">NCTC4824_00540</name>
</gene>
<keyword evidence="3" id="KW-1185">Reference proteome</keyword>
<dbReference type="EMBL" id="LS483476">
    <property type="protein sequence ID" value="SQI52675.1"/>
    <property type="molecule type" value="Genomic_DNA"/>
</dbReference>
<keyword evidence="2" id="KW-0378">Hydrolase</keyword>
<dbReference type="SMART" id="SM00471">
    <property type="entry name" value="HDc"/>
    <property type="match status" value="1"/>
</dbReference>
<dbReference type="KEGG" id="blen:NCTC4824_00540"/>
<feature type="domain" description="HD/PDEase" evidence="1">
    <location>
        <begin position="50"/>
        <end position="157"/>
    </location>
</feature>
<dbReference type="AlphaFoldDB" id="A0A2X4YLM9"/>
<evidence type="ECO:0000313" key="2">
    <source>
        <dbReference type="EMBL" id="SQI52675.1"/>
    </source>
</evidence>
<protein>
    <submittedName>
        <fullName evidence="2">Metal dependent phosphohydrolase</fullName>
    </submittedName>
</protein>
<evidence type="ECO:0000259" key="1">
    <source>
        <dbReference type="SMART" id="SM00471"/>
    </source>
</evidence>
<dbReference type="PANTHER" id="PTHR46246:SF1">
    <property type="entry name" value="GUANOSINE-3',5'-BIS(DIPHOSPHATE) 3'-PYROPHOSPHOHYDROLASE MESH1"/>
    <property type="match status" value="1"/>
</dbReference>
<dbReference type="InterPro" id="IPR003607">
    <property type="entry name" value="HD/PDEase_dom"/>
</dbReference>
<dbReference type="Proteomes" id="UP000249134">
    <property type="component" value="Chromosome 1"/>
</dbReference>